<evidence type="ECO:0000256" key="11">
    <source>
        <dbReference type="ARBA" id="ARBA00047527"/>
    </source>
</evidence>
<organism evidence="14 15">
    <name type="scientific">Candidatus Merdibacter merdavium</name>
    <dbReference type="NCBI Taxonomy" id="2838692"/>
    <lineage>
        <taxon>Bacteria</taxon>
        <taxon>Bacillati</taxon>
        <taxon>Bacillota</taxon>
        <taxon>Erysipelotrichia</taxon>
        <taxon>Erysipelotrichales</taxon>
        <taxon>Erysipelotrichaceae</taxon>
        <taxon>Merdibacter</taxon>
    </lineage>
</organism>
<dbReference type="Proteomes" id="UP000823896">
    <property type="component" value="Unassembled WGS sequence"/>
</dbReference>
<dbReference type="GO" id="GO:0071555">
    <property type="term" value="P:cell wall organization"/>
    <property type="evidence" value="ECO:0007669"/>
    <property type="project" value="UniProtKB-KW"/>
</dbReference>
<reference evidence="14" key="2">
    <citation type="submission" date="2021-04" db="EMBL/GenBank/DDBJ databases">
        <authorList>
            <person name="Gilroy R."/>
        </authorList>
    </citation>
    <scope>NUCLEOTIDE SEQUENCE</scope>
    <source>
        <strain evidence="14">CHK187-11901</strain>
    </source>
</reference>
<keyword evidence="12" id="KW-0670">Pyruvate</keyword>
<evidence type="ECO:0000313" key="15">
    <source>
        <dbReference type="Proteomes" id="UP000823896"/>
    </source>
</evidence>
<dbReference type="PANTHER" id="PTHR43783:SF2">
    <property type="entry name" value="UDP-N-ACETYLGLUCOSAMINE 1-CARBOXYVINYLTRANSFERASE 2"/>
    <property type="match status" value="1"/>
</dbReference>
<comment type="pathway">
    <text evidence="2 12">Cell wall biogenesis; peptidoglycan biosynthesis.</text>
</comment>
<dbReference type="NCBIfam" id="NF006873">
    <property type="entry name" value="PRK09369.1"/>
    <property type="match status" value="1"/>
</dbReference>
<dbReference type="NCBIfam" id="TIGR01072">
    <property type="entry name" value="murA"/>
    <property type="match status" value="1"/>
</dbReference>
<dbReference type="InterPro" id="IPR013792">
    <property type="entry name" value="RNA3'P_cycl/enolpyr_Trfase_a/b"/>
</dbReference>
<evidence type="ECO:0000256" key="2">
    <source>
        <dbReference type="ARBA" id="ARBA00004752"/>
    </source>
</evidence>
<dbReference type="CDD" id="cd01555">
    <property type="entry name" value="UdpNAET"/>
    <property type="match status" value="1"/>
</dbReference>
<keyword evidence="8 12" id="KW-0131">Cell cycle</keyword>
<dbReference type="GO" id="GO:0009252">
    <property type="term" value="P:peptidoglycan biosynthetic process"/>
    <property type="evidence" value="ECO:0007669"/>
    <property type="project" value="UniProtKB-UniRule"/>
</dbReference>
<evidence type="ECO:0000256" key="6">
    <source>
        <dbReference type="ARBA" id="ARBA00022960"/>
    </source>
</evidence>
<feature type="binding site" evidence="12">
    <location>
        <position position="329"/>
    </location>
    <ligand>
        <name>UDP-N-acetyl-alpha-D-glucosamine</name>
        <dbReference type="ChEBI" id="CHEBI:57705"/>
    </ligand>
</feature>
<comment type="caution">
    <text evidence="12">Lacks conserved residue(s) required for the propagation of feature annotation.</text>
</comment>
<dbReference type="InterPro" id="IPR050068">
    <property type="entry name" value="MurA_subfamily"/>
</dbReference>
<dbReference type="GO" id="GO:0005737">
    <property type="term" value="C:cytoplasm"/>
    <property type="evidence" value="ECO:0007669"/>
    <property type="project" value="UniProtKB-SubCell"/>
</dbReference>
<evidence type="ECO:0000313" key="14">
    <source>
        <dbReference type="EMBL" id="HJC36498.1"/>
    </source>
</evidence>
<gene>
    <name evidence="12" type="primary">murA</name>
    <name evidence="14" type="ORF">H9702_05145</name>
</gene>
<feature type="modified residue" description="2-(S-cysteinyl)pyruvic acid O-phosphothioketal" evidence="12">
    <location>
        <position position="118"/>
    </location>
</feature>
<dbReference type="EMBL" id="DWWM01000030">
    <property type="protein sequence ID" value="HJC36498.1"/>
    <property type="molecule type" value="Genomic_DNA"/>
</dbReference>
<reference evidence="14" key="1">
    <citation type="journal article" date="2021" name="PeerJ">
        <title>Extensive microbial diversity within the chicken gut microbiome revealed by metagenomics and culture.</title>
        <authorList>
            <person name="Gilroy R."/>
            <person name="Ravi A."/>
            <person name="Getino M."/>
            <person name="Pursley I."/>
            <person name="Horton D.L."/>
            <person name="Alikhan N.F."/>
            <person name="Baker D."/>
            <person name="Gharbi K."/>
            <person name="Hall N."/>
            <person name="Watson M."/>
            <person name="Adriaenssens E.M."/>
            <person name="Foster-Nyarko E."/>
            <person name="Jarju S."/>
            <person name="Secka A."/>
            <person name="Antonio M."/>
            <person name="Oren A."/>
            <person name="Chaudhuri R.R."/>
            <person name="La Ragione R."/>
            <person name="Hildebrand F."/>
            <person name="Pallen M.J."/>
        </authorList>
    </citation>
    <scope>NUCLEOTIDE SEQUENCE</scope>
    <source>
        <strain evidence="14">CHK187-11901</strain>
    </source>
</reference>
<evidence type="ECO:0000256" key="9">
    <source>
        <dbReference type="ARBA" id="ARBA00023316"/>
    </source>
</evidence>
<dbReference type="InterPro" id="IPR001986">
    <property type="entry name" value="Enolpyruvate_Tfrase_dom"/>
</dbReference>
<dbReference type="GO" id="GO:0019277">
    <property type="term" value="P:UDP-N-acetylgalactosamine biosynthetic process"/>
    <property type="evidence" value="ECO:0007669"/>
    <property type="project" value="InterPro"/>
</dbReference>
<evidence type="ECO:0000256" key="12">
    <source>
        <dbReference type="HAMAP-Rule" id="MF_00111"/>
    </source>
</evidence>
<dbReference type="InterPro" id="IPR036968">
    <property type="entry name" value="Enolpyruvate_Tfrase_sf"/>
</dbReference>
<feature type="binding site" evidence="12">
    <location>
        <begin position="123"/>
        <end position="127"/>
    </location>
    <ligand>
        <name>UDP-N-acetyl-alpha-D-glucosamine</name>
        <dbReference type="ChEBI" id="CHEBI:57705"/>
    </ligand>
</feature>
<comment type="catalytic activity">
    <reaction evidence="11 12">
        <text>phosphoenolpyruvate + UDP-N-acetyl-alpha-D-glucosamine = UDP-N-acetyl-3-O-(1-carboxyvinyl)-alpha-D-glucosamine + phosphate</text>
        <dbReference type="Rhea" id="RHEA:18681"/>
        <dbReference type="ChEBI" id="CHEBI:43474"/>
        <dbReference type="ChEBI" id="CHEBI:57705"/>
        <dbReference type="ChEBI" id="CHEBI:58702"/>
        <dbReference type="ChEBI" id="CHEBI:68483"/>
        <dbReference type="EC" id="2.5.1.7"/>
    </reaction>
</comment>
<dbReference type="SUPFAM" id="SSF55205">
    <property type="entry name" value="EPT/RTPC-like"/>
    <property type="match status" value="1"/>
</dbReference>
<dbReference type="NCBIfam" id="NF009470">
    <property type="entry name" value="PRK12830.1"/>
    <property type="match status" value="1"/>
</dbReference>
<dbReference type="GO" id="GO:0008760">
    <property type="term" value="F:UDP-N-acetylglucosamine 1-carboxyvinyltransferase activity"/>
    <property type="evidence" value="ECO:0007669"/>
    <property type="project" value="UniProtKB-UniRule"/>
</dbReference>
<evidence type="ECO:0000256" key="8">
    <source>
        <dbReference type="ARBA" id="ARBA00023306"/>
    </source>
</evidence>
<keyword evidence="3 12" id="KW-0963">Cytoplasm</keyword>
<comment type="subcellular location">
    <subcellularLocation>
        <location evidence="1 12">Cytoplasm</location>
    </subcellularLocation>
</comment>
<feature type="active site" description="Proton donor" evidence="12">
    <location>
        <position position="118"/>
    </location>
</feature>
<evidence type="ECO:0000256" key="10">
    <source>
        <dbReference type="ARBA" id="ARBA00038367"/>
    </source>
</evidence>
<evidence type="ECO:0000256" key="7">
    <source>
        <dbReference type="ARBA" id="ARBA00022984"/>
    </source>
</evidence>
<feature type="domain" description="Enolpyruvate transferase" evidence="13">
    <location>
        <begin position="8"/>
        <end position="407"/>
    </location>
</feature>
<feature type="binding site" evidence="12">
    <location>
        <begin position="23"/>
        <end position="24"/>
    </location>
    <ligand>
        <name>phosphoenolpyruvate</name>
        <dbReference type="ChEBI" id="CHEBI:58702"/>
    </ligand>
</feature>
<dbReference type="HAMAP" id="MF_00111">
    <property type="entry name" value="MurA"/>
    <property type="match status" value="1"/>
</dbReference>
<protein>
    <recommendedName>
        <fullName evidence="12">UDP-N-acetylglucosamine 1-carboxyvinyltransferase</fullName>
        <ecNumber evidence="12">2.5.1.7</ecNumber>
    </recommendedName>
    <alternativeName>
        <fullName evidence="12">Enoylpyruvate transferase</fullName>
    </alternativeName>
    <alternativeName>
        <fullName evidence="12">UDP-N-acetylglucosamine enolpyruvyl transferase</fullName>
        <shortName evidence="12">EPT</shortName>
    </alternativeName>
</protein>
<keyword evidence="6 12" id="KW-0133">Cell shape</keyword>
<name>A0A9D2NTL1_9FIRM</name>
<sequence length="421" mass="45593">MEEVIKIEGGHRLHGSVRISGSKNATVALIPAAVLAHGPVTICGVPNISDVHSLSVLLNELGVAVKKQSDDIIIIDPTEMENRPMISESVSKLRASYYFMGALLGKYGKVEMKMPGGCYLGPRPIDLHLKGFEALGATVTYEKGCYIIEAEELVGNKIFLDISSVGATINIMMAAVYARGRTTIENAAKEPEIIDIATMLNKMGAHIRGMGTSVITIDGVDRLMGCYHEIIPDRIEAATYVVLAAAAADEMVIENIIPQHLDALLMKLDEIGIEMEVEVDRVRVRGMQGPLKGTVIKTKPYPGFATDIQQPLTTLLTQAQGQSIITETIYPERFKHCAELNKMGADIDVMVPSCFVNGPTKLSGTEVVATDLRCGAALVVAGLIAEGITEIHDVYHIDRGYENLDGKLCSLGAHIWREQVK</sequence>
<dbReference type="InterPro" id="IPR005750">
    <property type="entry name" value="UDP_GlcNAc_COvinyl_MurA"/>
</dbReference>
<feature type="binding site" evidence="12">
    <location>
        <position position="307"/>
    </location>
    <ligand>
        <name>UDP-N-acetyl-alpha-D-glucosamine</name>
        <dbReference type="ChEBI" id="CHEBI:57705"/>
    </ligand>
</feature>
<keyword evidence="9 12" id="KW-0961">Cell wall biogenesis/degradation</keyword>
<keyword evidence="5 12" id="KW-0808">Transferase</keyword>
<dbReference type="GO" id="GO:0008360">
    <property type="term" value="P:regulation of cell shape"/>
    <property type="evidence" value="ECO:0007669"/>
    <property type="project" value="UniProtKB-KW"/>
</dbReference>
<comment type="similarity">
    <text evidence="10 12">Belongs to the EPSP synthase family. MurA subfamily.</text>
</comment>
<dbReference type="PANTHER" id="PTHR43783">
    <property type="entry name" value="UDP-N-ACETYLGLUCOSAMINE 1-CARBOXYVINYLTRANSFERASE"/>
    <property type="match status" value="1"/>
</dbReference>
<dbReference type="Gene3D" id="3.65.10.10">
    <property type="entry name" value="Enolpyruvate transferase domain"/>
    <property type="match status" value="2"/>
</dbReference>
<comment type="function">
    <text evidence="12">Cell wall formation. Adds enolpyruvyl to UDP-N-acetylglucosamine.</text>
</comment>
<keyword evidence="7 12" id="KW-0573">Peptidoglycan synthesis</keyword>
<evidence type="ECO:0000256" key="4">
    <source>
        <dbReference type="ARBA" id="ARBA00022618"/>
    </source>
</evidence>
<feature type="binding site" evidence="12">
    <location>
        <position position="94"/>
    </location>
    <ligand>
        <name>UDP-N-acetyl-alpha-D-glucosamine</name>
        <dbReference type="ChEBI" id="CHEBI:57705"/>
    </ligand>
</feature>
<dbReference type="Pfam" id="PF00275">
    <property type="entry name" value="EPSP_synthase"/>
    <property type="match status" value="1"/>
</dbReference>
<dbReference type="EC" id="2.5.1.7" evidence="12"/>
<dbReference type="GO" id="GO:0051301">
    <property type="term" value="P:cell division"/>
    <property type="evidence" value="ECO:0007669"/>
    <property type="project" value="UniProtKB-KW"/>
</dbReference>
<evidence type="ECO:0000259" key="13">
    <source>
        <dbReference type="Pfam" id="PF00275"/>
    </source>
</evidence>
<keyword evidence="4 12" id="KW-0132">Cell division</keyword>
<proteinExistence type="inferred from homology"/>
<accession>A0A9D2NTL1</accession>
<comment type="caution">
    <text evidence="14">The sequence shown here is derived from an EMBL/GenBank/DDBJ whole genome shotgun (WGS) entry which is preliminary data.</text>
</comment>
<dbReference type="AlphaFoldDB" id="A0A9D2NTL1"/>
<evidence type="ECO:0000256" key="5">
    <source>
        <dbReference type="ARBA" id="ARBA00022679"/>
    </source>
</evidence>
<evidence type="ECO:0000256" key="1">
    <source>
        <dbReference type="ARBA" id="ARBA00004496"/>
    </source>
</evidence>
<evidence type="ECO:0000256" key="3">
    <source>
        <dbReference type="ARBA" id="ARBA00022490"/>
    </source>
</evidence>